<protein>
    <submittedName>
        <fullName evidence="1">Uncharacterized protein</fullName>
    </submittedName>
</protein>
<evidence type="ECO:0000313" key="1">
    <source>
        <dbReference type="EMBL" id="KAA8633657.1"/>
    </source>
</evidence>
<reference evidence="1 2" key="1">
    <citation type="submission" date="2017-07" db="EMBL/GenBank/DDBJ databases">
        <title>Genome sequence of the Sordaria macrospora wild type strain R19027.</title>
        <authorList>
            <person name="Nowrousian M."/>
            <person name="Teichert I."/>
            <person name="Kueck U."/>
        </authorList>
    </citation>
    <scope>NUCLEOTIDE SEQUENCE [LARGE SCALE GENOMIC DNA]</scope>
    <source>
        <strain evidence="1 2">R19027</strain>
        <tissue evidence="1">Mycelium</tissue>
    </source>
</reference>
<accession>A0A8S8ZS08</accession>
<sequence length="175" mass="19269">MSDKEFDDRFIRYLQKKYDDPVSWAQEISTFFKALAAHMEKCPRREEGVDGVRTFKRVLHALKDVTKELRLNERIEELAGIPHDNDSEEVEVVNVDVDANRQFNVGDPVIYRFLATTGFLMHVDEEPPVSVVHQLGLRGTGPVMVTIAVQKKGGATATATAGVGVGVGGGSKAQS</sequence>
<dbReference type="VEuPathDB" id="FungiDB:SMAC_06876"/>
<dbReference type="Proteomes" id="UP000433876">
    <property type="component" value="Unassembled WGS sequence"/>
</dbReference>
<name>A0A8S8ZS08_SORMA</name>
<proteinExistence type="predicted"/>
<comment type="caution">
    <text evidence="1">The sequence shown here is derived from an EMBL/GenBank/DDBJ whole genome shotgun (WGS) entry which is preliminary data.</text>
</comment>
<dbReference type="EMBL" id="NMPR01000034">
    <property type="protein sequence ID" value="KAA8633657.1"/>
    <property type="molecule type" value="Genomic_DNA"/>
</dbReference>
<dbReference type="AlphaFoldDB" id="A0A8S8ZS08"/>
<dbReference type="OMA" id="KCPRREE"/>
<evidence type="ECO:0000313" key="2">
    <source>
        <dbReference type="Proteomes" id="UP000433876"/>
    </source>
</evidence>
<organism evidence="1 2">
    <name type="scientific">Sordaria macrospora</name>
    <dbReference type="NCBI Taxonomy" id="5147"/>
    <lineage>
        <taxon>Eukaryota</taxon>
        <taxon>Fungi</taxon>
        <taxon>Dikarya</taxon>
        <taxon>Ascomycota</taxon>
        <taxon>Pezizomycotina</taxon>
        <taxon>Sordariomycetes</taxon>
        <taxon>Sordariomycetidae</taxon>
        <taxon>Sordariales</taxon>
        <taxon>Sordariaceae</taxon>
        <taxon>Sordaria</taxon>
    </lineage>
</organism>
<gene>
    <name evidence="1" type="ORF">SMACR_06876</name>
</gene>